<dbReference type="GO" id="GO:0005886">
    <property type="term" value="C:plasma membrane"/>
    <property type="evidence" value="ECO:0007669"/>
    <property type="project" value="UniProtKB-SubCell"/>
</dbReference>
<organism evidence="9">
    <name type="scientific">Caldimicrobium thiodismutans</name>
    <dbReference type="NCBI Taxonomy" id="1653476"/>
    <lineage>
        <taxon>Bacteria</taxon>
        <taxon>Pseudomonadati</taxon>
        <taxon>Thermodesulfobacteriota</taxon>
        <taxon>Thermodesulfobacteria</taxon>
        <taxon>Thermodesulfobacteriales</taxon>
        <taxon>Thermodesulfobacteriaceae</taxon>
        <taxon>Caldimicrobium</taxon>
    </lineage>
</organism>
<keyword evidence="3" id="KW-0813">Transport</keyword>
<sequence length="252" mass="28542">MADSLIISIVLFISALIHGLLGFAFALTALPLIALVLSMKEAVPLMALYSLVVNIFMLLLLKEKKIFKIPLCFFLALFVGILLGIRGFLVASEFMLRFILFLAILFFIIWEIYKMKRDNQTNYKTEIEEELFKHPYALGSAFIAGLLAGLLNTPGPPLIILLFHFKLNKNIFKATLQFILAFSAFSAVLNHLMVGNITLPILTIYFFNLPLVLIGLLLGQRLYSHLSNRVYYYLVNLMLFISGILLLLKSHH</sequence>
<name>A0A832LU74_9BACT</name>
<evidence type="ECO:0000256" key="3">
    <source>
        <dbReference type="ARBA" id="ARBA00022448"/>
    </source>
</evidence>
<feature type="transmembrane region" description="Helical" evidence="8">
    <location>
        <begin position="68"/>
        <end position="88"/>
    </location>
</feature>
<feature type="transmembrane region" description="Helical" evidence="8">
    <location>
        <begin position="42"/>
        <end position="61"/>
    </location>
</feature>
<evidence type="ECO:0000256" key="8">
    <source>
        <dbReference type="RuleBase" id="RU363041"/>
    </source>
</evidence>
<evidence type="ECO:0000256" key="5">
    <source>
        <dbReference type="ARBA" id="ARBA00022692"/>
    </source>
</evidence>
<evidence type="ECO:0000313" key="9">
    <source>
        <dbReference type="EMBL" id="HGV54622.1"/>
    </source>
</evidence>
<dbReference type="InterPro" id="IPR002781">
    <property type="entry name" value="TM_pro_TauE-like"/>
</dbReference>
<comment type="similarity">
    <text evidence="2 8">Belongs to the 4-toluene sulfonate uptake permease (TSUP) (TC 2.A.102) family.</text>
</comment>
<feature type="transmembrane region" description="Helical" evidence="8">
    <location>
        <begin position="94"/>
        <end position="113"/>
    </location>
</feature>
<keyword evidence="6 8" id="KW-1133">Transmembrane helix</keyword>
<accession>A0A832LU74</accession>
<evidence type="ECO:0000256" key="2">
    <source>
        <dbReference type="ARBA" id="ARBA00009142"/>
    </source>
</evidence>
<keyword evidence="4 8" id="KW-1003">Cell membrane</keyword>
<dbReference type="EMBL" id="DSZU01000017">
    <property type="protein sequence ID" value="HGV54622.1"/>
    <property type="molecule type" value="Genomic_DNA"/>
</dbReference>
<dbReference type="PANTHER" id="PTHR30269">
    <property type="entry name" value="TRANSMEMBRANE PROTEIN YFCA"/>
    <property type="match status" value="1"/>
</dbReference>
<dbReference type="PANTHER" id="PTHR30269:SF37">
    <property type="entry name" value="MEMBRANE TRANSPORTER PROTEIN"/>
    <property type="match status" value="1"/>
</dbReference>
<evidence type="ECO:0000256" key="6">
    <source>
        <dbReference type="ARBA" id="ARBA00022989"/>
    </source>
</evidence>
<keyword evidence="7 8" id="KW-0472">Membrane</keyword>
<keyword evidence="5 8" id="KW-0812">Transmembrane</keyword>
<proteinExistence type="inferred from homology"/>
<dbReference type="Pfam" id="PF01925">
    <property type="entry name" value="TauE"/>
    <property type="match status" value="1"/>
</dbReference>
<evidence type="ECO:0000256" key="1">
    <source>
        <dbReference type="ARBA" id="ARBA00004651"/>
    </source>
</evidence>
<comment type="subcellular location">
    <subcellularLocation>
        <location evidence="1 8">Cell membrane</location>
        <topology evidence="1 8">Multi-pass membrane protein</topology>
    </subcellularLocation>
</comment>
<protein>
    <recommendedName>
        <fullName evidence="8">Probable membrane transporter protein</fullName>
    </recommendedName>
</protein>
<dbReference type="AlphaFoldDB" id="A0A832LU74"/>
<evidence type="ECO:0000256" key="7">
    <source>
        <dbReference type="ARBA" id="ARBA00023136"/>
    </source>
</evidence>
<dbReference type="InterPro" id="IPR052017">
    <property type="entry name" value="TSUP"/>
</dbReference>
<evidence type="ECO:0000256" key="4">
    <source>
        <dbReference type="ARBA" id="ARBA00022475"/>
    </source>
</evidence>
<feature type="transmembrane region" description="Helical" evidence="8">
    <location>
        <begin position="7"/>
        <end position="36"/>
    </location>
</feature>
<reference evidence="9" key="1">
    <citation type="journal article" date="2020" name="mSystems">
        <title>Genome- and Community-Level Interaction Insights into Carbon Utilization and Element Cycling Functions of Hydrothermarchaeota in Hydrothermal Sediment.</title>
        <authorList>
            <person name="Zhou Z."/>
            <person name="Liu Y."/>
            <person name="Xu W."/>
            <person name="Pan J."/>
            <person name="Luo Z.H."/>
            <person name="Li M."/>
        </authorList>
    </citation>
    <scope>NUCLEOTIDE SEQUENCE [LARGE SCALE GENOMIC DNA]</scope>
    <source>
        <strain evidence="9">SpSt-605</strain>
    </source>
</reference>
<gene>
    <name evidence="9" type="ORF">ENT73_00850</name>
</gene>
<feature type="transmembrane region" description="Helical" evidence="8">
    <location>
        <begin position="230"/>
        <end position="248"/>
    </location>
</feature>
<comment type="caution">
    <text evidence="9">The sequence shown here is derived from an EMBL/GenBank/DDBJ whole genome shotgun (WGS) entry which is preliminary data.</text>
</comment>
<feature type="transmembrane region" description="Helical" evidence="8">
    <location>
        <begin position="197"/>
        <end position="218"/>
    </location>
</feature>